<comment type="similarity">
    <text evidence="3">Belongs to the very long-chain fatty acids dehydratase HACD family.</text>
</comment>
<dbReference type="Proteomes" id="UP000770015">
    <property type="component" value="Unassembled WGS sequence"/>
</dbReference>
<evidence type="ECO:0000256" key="13">
    <source>
        <dbReference type="ARBA" id="ARBA00038359"/>
    </source>
</evidence>
<dbReference type="EC" id="4.2.1.134" evidence="4"/>
<dbReference type="GO" id="GO:0102158">
    <property type="term" value="F:very-long-chain (3R)-3-hydroxyacyl-CoA dehydratase activity"/>
    <property type="evidence" value="ECO:0007669"/>
    <property type="project" value="UniProtKB-EC"/>
</dbReference>
<comment type="similarity">
    <text evidence="13">Belongs to the SAT4 family.</text>
</comment>
<dbReference type="EMBL" id="JAGSXJ010000003">
    <property type="protein sequence ID" value="KAH6693866.1"/>
    <property type="molecule type" value="Genomic_DNA"/>
</dbReference>
<dbReference type="GO" id="GO:0016020">
    <property type="term" value="C:membrane"/>
    <property type="evidence" value="ECO:0007669"/>
    <property type="project" value="UniProtKB-SubCell"/>
</dbReference>
<keyword evidence="5" id="KW-0444">Lipid biosynthesis</keyword>
<dbReference type="PANTHER" id="PTHR33048">
    <property type="entry name" value="PTH11-LIKE INTEGRAL MEMBRANE PROTEIN (AFU_ORTHOLOGUE AFUA_5G11245)"/>
    <property type="match status" value="1"/>
</dbReference>
<dbReference type="Pfam" id="PF20684">
    <property type="entry name" value="Fung_rhodopsin"/>
    <property type="match status" value="1"/>
</dbReference>
<keyword evidence="10 15" id="KW-0472">Membrane</keyword>
<keyword evidence="11" id="KW-0275">Fatty acid biosynthesis</keyword>
<dbReference type="Pfam" id="PF04387">
    <property type="entry name" value="PTPLA"/>
    <property type="match status" value="1"/>
</dbReference>
<evidence type="ECO:0000256" key="3">
    <source>
        <dbReference type="ARBA" id="ARBA00007811"/>
    </source>
</evidence>
<evidence type="ECO:0000256" key="10">
    <source>
        <dbReference type="ARBA" id="ARBA00023136"/>
    </source>
</evidence>
<evidence type="ECO:0000256" key="4">
    <source>
        <dbReference type="ARBA" id="ARBA00013122"/>
    </source>
</evidence>
<evidence type="ECO:0000256" key="15">
    <source>
        <dbReference type="SAM" id="Phobius"/>
    </source>
</evidence>
<dbReference type="GO" id="GO:0006633">
    <property type="term" value="P:fatty acid biosynthetic process"/>
    <property type="evidence" value="ECO:0007669"/>
    <property type="project" value="UniProtKB-KW"/>
</dbReference>
<evidence type="ECO:0000256" key="5">
    <source>
        <dbReference type="ARBA" id="ARBA00022516"/>
    </source>
</evidence>
<comment type="subcellular location">
    <subcellularLocation>
        <location evidence="1">Membrane</location>
        <topology evidence="1">Multi-pass membrane protein</topology>
    </subcellularLocation>
</comment>
<keyword evidence="8 15" id="KW-1133">Transmembrane helix</keyword>
<reference evidence="17" key="1">
    <citation type="journal article" date="2021" name="Nat. Commun.">
        <title>Genetic determinants of endophytism in the Arabidopsis root mycobiome.</title>
        <authorList>
            <person name="Mesny F."/>
            <person name="Miyauchi S."/>
            <person name="Thiergart T."/>
            <person name="Pickel B."/>
            <person name="Atanasova L."/>
            <person name="Karlsson M."/>
            <person name="Huettel B."/>
            <person name="Barry K.W."/>
            <person name="Haridas S."/>
            <person name="Chen C."/>
            <person name="Bauer D."/>
            <person name="Andreopoulos W."/>
            <person name="Pangilinan J."/>
            <person name="LaButti K."/>
            <person name="Riley R."/>
            <person name="Lipzen A."/>
            <person name="Clum A."/>
            <person name="Drula E."/>
            <person name="Henrissat B."/>
            <person name="Kohler A."/>
            <person name="Grigoriev I.V."/>
            <person name="Martin F.M."/>
            <person name="Hacquard S."/>
        </authorList>
    </citation>
    <scope>NUCLEOTIDE SEQUENCE</scope>
    <source>
        <strain evidence="17">MPI-SDFR-AT-0117</strain>
    </source>
</reference>
<protein>
    <recommendedName>
        <fullName evidence="4">very-long-chain (3R)-3-hydroxyacyl-CoA dehydratase</fullName>
        <ecNumber evidence="4">4.2.1.134</ecNumber>
    </recommendedName>
</protein>
<keyword evidence="18" id="KW-1185">Reference proteome</keyword>
<accession>A0A9P8VL44</accession>
<feature type="region of interest" description="Disordered" evidence="14">
    <location>
        <begin position="294"/>
        <end position="314"/>
    </location>
</feature>
<proteinExistence type="inferred from homology"/>
<evidence type="ECO:0000256" key="11">
    <source>
        <dbReference type="ARBA" id="ARBA00023160"/>
    </source>
</evidence>
<evidence type="ECO:0000256" key="9">
    <source>
        <dbReference type="ARBA" id="ARBA00023098"/>
    </source>
</evidence>
<name>A0A9P8VL44_9PEZI</name>
<feature type="transmembrane region" description="Helical" evidence="15">
    <location>
        <begin position="322"/>
        <end position="344"/>
    </location>
</feature>
<feature type="transmembrane region" description="Helical" evidence="15">
    <location>
        <begin position="48"/>
        <end position="67"/>
    </location>
</feature>
<evidence type="ECO:0000256" key="14">
    <source>
        <dbReference type="SAM" id="MobiDB-lite"/>
    </source>
</evidence>
<feature type="domain" description="Rhodopsin" evidence="16">
    <location>
        <begin position="29"/>
        <end position="278"/>
    </location>
</feature>
<feature type="transmembrane region" description="Helical" evidence="15">
    <location>
        <begin position="482"/>
        <end position="502"/>
    </location>
</feature>
<evidence type="ECO:0000256" key="6">
    <source>
        <dbReference type="ARBA" id="ARBA00022692"/>
    </source>
</evidence>
<evidence type="ECO:0000313" key="17">
    <source>
        <dbReference type="EMBL" id="KAH6693866.1"/>
    </source>
</evidence>
<dbReference type="OrthoDB" id="46988at2759"/>
<feature type="transmembrane region" description="Helical" evidence="15">
    <location>
        <begin position="253"/>
        <end position="273"/>
    </location>
</feature>
<dbReference type="PANTHER" id="PTHR33048:SF96">
    <property type="entry name" value="INTEGRAL MEMBRANE PROTEIN"/>
    <property type="match status" value="1"/>
</dbReference>
<evidence type="ECO:0000256" key="2">
    <source>
        <dbReference type="ARBA" id="ARBA00005194"/>
    </source>
</evidence>
<evidence type="ECO:0000256" key="1">
    <source>
        <dbReference type="ARBA" id="ARBA00004141"/>
    </source>
</evidence>
<keyword evidence="7" id="KW-0276">Fatty acid metabolism</keyword>
<feature type="transmembrane region" description="Helical" evidence="15">
    <location>
        <begin position="95"/>
        <end position="119"/>
    </location>
</feature>
<feature type="transmembrane region" description="Helical" evidence="15">
    <location>
        <begin position="6"/>
        <end position="27"/>
    </location>
</feature>
<evidence type="ECO:0000259" key="16">
    <source>
        <dbReference type="Pfam" id="PF20684"/>
    </source>
</evidence>
<evidence type="ECO:0000313" key="18">
    <source>
        <dbReference type="Proteomes" id="UP000770015"/>
    </source>
</evidence>
<sequence length="523" mass="58594">MDESSPNLGGLVIAVASFFLIISWIIVAMRMYCRLYLVRSFGMDDKTMLALLVIFSAYLGTQIYGATRGIGHHDSSMSPADRSISLKAGLPPRNFMWLIGELLNVVSTCLLKISVGFFLLRFAVTRVHRWLILLFMWSTIGFGTVYLFMISFQCQPLRTYWLEGPRTPGKCWASDVILIMTITATVLNTTADWLFGTLPYFMVRSMHLPRRTKIVVIAILSIAAVGSIATIVRAIYIPSLLSGEDFLYHTTNFAIWSTVEPGMGIFAACIATLRPLLRVVRAWLGFDAPESDRIRSQRQSSMSAQKTQTPPPARSSIRNAYLVLYNGASAAVWAIILTRTITIFSTRGPAAVPEGVASLTQWTQTAACLEILHSVLGIVPSPIATTALQVLARCAVLWGYVRPFPASARHPAYTSMLLAWSITEVVRYSYFVSILNGFKPKWLVWLRYSMFYVLYPIGFLSECAMVYLAVEPLKKRGEAWPYIAYFCLSLYIPGSYVLYTYMMKQRKKVLRSFNSGDAATKTK</sequence>
<comment type="pathway">
    <text evidence="2">Lipid metabolism; fatty acid biosynthesis.</text>
</comment>
<evidence type="ECO:0000256" key="12">
    <source>
        <dbReference type="ARBA" id="ARBA00023239"/>
    </source>
</evidence>
<comment type="caution">
    <text evidence="17">The sequence shown here is derived from an EMBL/GenBank/DDBJ whole genome shotgun (WGS) entry which is preliminary data.</text>
</comment>
<feature type="transmembrane region" description="Helical" evidence="15">
    <location>
        <begin position="450"/>
        <end position="470"/>
    </location>
</feature>
<evidence type="ECO:0000256" key="8">
    <source>
        <dbReference type="ARBA" id="ARBA00022989"/>
    </source>
</evidence>
<keyword evidence="9" id="KW-0443">Lipid metabolism</keyword>
<feature type="transmembrane region" description="Helical" evidence="15">
    <location>
        <begin position="215"/>
        <end position="241"/>
    </location>
</feature>
<dbReference type="InterPro" id="IPR049326">
    <property type="entry name" value="Rhodopsin_dom_fungi"/>
</dbReference>
<feature type="transmembrane region" description="Helical" evidence="15">
    <location>
        <begin position="417"/>
        <end position="438"/>
    </location>
</feature>
<dbReference type="AlphaFoldDB" id="A0A9P8VL44"/>
<evidence type="ECO:0000256" key="7">
    <source>
        <dbReference type="ARBA" id="ARBA00022832"/>
    </source>
</evidence>
<feature type="compositionally biased region" description="Polar residues" evidence="14">
    <location>
        <begin position="297"/>
        <end position="308"/>
    </location>
</feature>
<feature type="transmembrane region" description="Helical" evidence="15">
    <location>
        <begin position="172"/>
        <end position="195"/>
    </location>
</feature>
<feature type="transmembrane region" description="Helical" evidence="15">
    <location>
        <begin position="131"/>
        <end position="152"/>
    </location>
</feature>
<organism evidence="17 18">
    <name type="scientific">Plectosphaerella plurivora</name>
    <dbReference type="NCBI Taxonomy" id="936078"/>
    <lineage>
        <taxon>Eukaryota</taxon>
        <taxon>Fungi</taxon>
        <taxon>Dikarya</taxon>
        <taxon>Ascomycota</taxon>
        <taxon>Pezizomycotina</taxon>
        <taxon>Sordariomycetes</taxon>
        <taxon>Hypocreomycetidae</taxon>
        <taxon>Glomerellales</taxon>
        <taxon>Plectosphaerellaceae</taxon>
        <taxon>Plectosphaerella</taxon>
    </lineage>
</organism>
<dbReference type="InterPro" id="IPR007482">
    <property type="entry name" value="Tyr_Pase-like_PTPLA"/>
</dbReference>
<keyword evidence="12" id="KW-0456">Lyase</keyword>
<dbReference type="InterPro" id="IPR052337">
    <property type="entry name" value="SAT4-like"/>
</dbReference>
<keyword evidence="6 15" id="KW-0812">Transmembrane</keyword>
<gene>
    <name evidence="17" type="ORF">F5X68DRAFT_258686</name>
</gene>